<gene>
    <name evidence="2" type="ORF">ACFSJ3_15275</name>
</gene>
<dbReference type="SUPFAM" id="SSF55729">
    <property type="entry name" value="Acyl-CoA N-acyltransferases (Nat)"/>
    <property type="match status" value="1"/>
</dbReference>
<keyword evidence="3" id="KW-1185">Reference proteome</keyword>
<dbReference type="Gene3D" id="3.40.630.30">
    <property type="match status" value="1"/>
</dbReference>
<organism evidence="2 3">
    <name type="scientific">Corallincola platygyrae</name>
    <dbReference type="NCBI Taxonomy" id="1193278"/>
    <lineage>
        <taxon>Bacteria</taxon>
        <taxon>Pseudomonadati</taxon>
        <taxon>Pseudomonadota</taxon>
        <taxon>Gammaproteobacteria</taxon>
        <taxon>Alteromonadales</taxon>
        <taxon>Psychromonadaceae</taxon>
        <taxon>Corallincola</taxon>
    </lineage>
</organism>
<dbReference type="Proteomes" id="UP001597380">
    <property type="component" value="Unassembled WGS sequence"/>
</dbReference>
<dbReference type="PANTHER" id="PTHR43792">
    <property type="entry name" value="GNAT FAMILY, PUTATIVE (AFU_ORTHOLOGUE AFUA_3G00765)-RELATED-RELATED"/>
    <property type="match status" value="1"/>
</dbReference>
<dbReference type="InterPro" id="IPR000182">
    <property type="entry name" value="GNAT_dom"/>
</dbReference>
<name>A0ABW4XS91_9GAMM</name>
<sequence>MGTLCCSTRINYLPVDETHLNLLASLDSDPEVMRFINGGKPTPLAHYRDNVLPRWEAISQRASHLGFFIMEHQDDGRILGWVHNRPFVNADGEETGELELGYRLFRCEWGQGFAKEAAGWVINNSRRVSQGETMVAIAMPDNLASIAVMRSVGMSKVEQYLHQTGVEVVKYSCTLSD</sequence>
<dbReference type="PANTHER" id="PTHR43792:SF1">
    <property type="entry name" value="N-ACETYLTRANSFERASE DOMAIN-CONTAINING PROTEIN"/>
    <property type="match status" value="1"/>
</dbReference>
<accession>A0ABW4XS91</accession>
<dbReference type="InterPro" id="IPR016181">
    <property type="entry name" value="Acyl_CoA_acyltransferase"/>
</dbReference>
<evidence type="ECO:0000259" key="1">
    <source>
        <dbReference type="PROSITE" id="PS51186"/>
    </source>
</evidence>
<proteinExistence type="predicted"/>
<reference evidence="3" key="1">
    <citation type="journal article" date="2019" name="Int. J. Syst. Evol. Microbiol.">
        <title>The Global Catalogue of Microorganisms (GCM) 10K type strain sequencing project: providing services to taxonomists for standard genome sequencing and annotation.</title>
        <authorList>
            <consortium name="The Broad Institute Genomics Platform"/>
            <consortium name="The Broad Institute Genome Sequencing Center for Infectious Disease"/>
            <person name="Wu L."/>
            <person name="Ma J."/>
        </authorList>
    </citation>
    <scope>NUCLEOTIDE SEQUENCE [LARGE SCALE GENOMIC DNA]</scope>
    <source>
        <strain evidence="3">CGMCC 1.10992</strain>
    </source>
</reference>
<feature type="domain" description="N-acetyltransferase" evidence="1">
    <location>
        <begin position="10"/>
        <end position="176"/>
    </location>
</feature>
<protein>
    <submittedName>
        <fullName evidence="2">GNAT family N-acetyltransferase</fullName>
    </submittedName>
</protein>
<evidence type="ECO:0000313" key="3">
    <source>
        <dbReference type="Proteomes" id="UP001597380"/>
    </source>
</evidence>
<dbReference type="EMBL" id="JBHUHT010000017">
    <property type="protein sequence ID" value="MFD2097358.1"/>
    <property type="molecule type" value="Genomic_DNA"/>
</dbReference>
<evidence type="ECO:0000313" key="2">
    <source>
        <dbReference type="EMBL" id="MFD2097358.1"/>
    </source>
</evidence>
<dbReference type="InterPro" id="IPR051531">
    <property type="entry name" value="N-acetyltransferase"/>
</dbReference>
<dbReference type="Pfam" id="PF13302">
    <property type="entry name" value="Acetyltransf_3"/>
    <property type="match status" value="1"/>
</dbReference>
<dbReference type="PROSITE" id="PS51186">
    <property type="entry name" value="GNAT"/>
    <property type="match status" value="1"/>
</dbReference>
<comment type="caution">
    <text evidence="2">The sequence shown here is derived from an EMBL/GenBank/DDBJ whole genome shotgun (WGS) entry which is preliminary data.</text>
</comment>